<dbReference type="Proteomes" id="UP000321501">
    <property type="component" value="Chromosome"/>
</dbReference>
<organism evidence="1 2">
    <name type="scientific">Leptotrichia wadei</name>
    <dbReference type="NCBI Taxonomy" id="157687"/>
    <lineage>
        <taxon>Bacteria</taxon>
        <taxon>Fusobacteriati</taxon>
        <taxon>Fusobacteriota</taxon>
        <taxon>Fusobacteriia</taxon>
        <taxon>Fusobacteriales</taxon>
        <taxon>Leptotrichiaceae</taxon>
        <taxon>Leptotrichia</taxon>
    </lineage>
</organism>
<dbReference type="SMR" id="A0A510KBC6"/>
<sequence length="54" mass="6553">MDFFNFLDDFWDVVGDDVLDRLKDVLEYIVNKLLDIFKELVLEVLRRLVSKSFR</sequence>
<evidence type="ECO:0000313" key="1">
    <source>
        <dbReference type="EMBL" id="BBM48976.1"/>
    </source>
</evidence>
<proteinExistence type="predicted"/>
<accession>A0A510KBC6</accession>
<protein>
    <submittedName>
        <fullName evidence="1">Uncharacterized protein</fullName>
    </submittedName>
</protein>
<evidence type="ECO:0000313" key="2">
    <source>
        <dbReference type="Proteomes" id="UP000321501"/>
    </source>
</evidence>
<gene>
    <name evidence="1" type="ORF">JMUB3934_0258</name>
</gene>
<dbReference type="RefSeq" id="WP_021746771.1">
    <property type="nucleotide sequence ID" value="NZ_AP019835.1"/>
</dbReference>
<name>A0A510KBC6_9FUSO</name>
<dbReference type="EMBL" id="AP019835">
    <property type="protein sequence ID" value="BBM48976.1"/>
    <property type="molecule type" value="Genomic_DNA"/>
</dbReference>
<reference evidence="1 2" key="1">
    <citation type="submission" date="2019-07" db="EMBL/GenBank/DDBJ databases">
        <title>Complete Genome Sequence of Leptotrichia wadei Strain JMUB3934.</title>
        <authorList>
            <person name="Watanabe S."/>
            <person name="Cui L."/>
        </authorList>
    </citation>
    <scope>NUCLEOTIDE SEQUENCE [LARGE SCALE GENOMIC DNA]</scope>
    <source>
        <strain evidence="1 2">JMUB3934</strain>
    </source>
</reference>
<dbReference type="AlphaFoldDB" id="A0A510KBC6"/>